<evidence type="ECO:0000313" key="1">
    <source>
        <dbReference type="EMBL" id="SNZ14303.1"/>
    </source>
</evidence>
<dbReference type="Proteomes" id="UP000219356">
    <property type="component" value="Unassembled WGS sequence"/>
</dbReference>
<gene>
    <name evidence="1" type="ORF">SAMN05421503_2325</name>
</gene>
<name>A0A285NZE1_9BACI</name>
<reference evidence="2" key="1">
    <citation type="submission" date="2017-09" db="EMBL/GenBank/DDBJ databases">
        <authorList>
            <person name="Varghese N."/>
            <person name="Submissions S."/>
        </authorList>
    </citation>
    <scope>NUCLEOTIDE SEQUENCE [LARGE SCALE GENOMIC DNA]</scope>
    <source>
        <strain evidence="2">CGMCC 1.8913</strain>
    </source>
</reference>
<proteinExistence type="predicted"/>
<dbReference type="AlphaFoldDB" id="A0A285NZE1"/>
<sequence length="61" mass="7211">MKRNNSRMDAFLFGKKQETAKEEPKKEFNLMETAGTLMETYDQLSPYVKHVKKHAMKFLSK</sequence>
<dbReference type="EMBL" id="OBEK01000003">
    <property type="protein sequence ID" value="SNZ14303.1"/>
    <property type="molecule type" value="Genomic_DNA"/>
</dbReference>
<keyword evidence="2" id="KW-1185">Reference proteome</keyword>
<accession>A0A285NZE1</accession>
<dbReference type="OrthoDB" id="2974234at2"/>
<dbReference type="RefSeq" id="WP_097042282.1">
    <property type="nucleotide sequence ID" value="NZ_OBEK01000003.1"/>
</dbReference>
<evidence type="ECO:0000313" key="2">
    <source>
        <dbReference type="Proteomes" id="UP000219356"/>
    </source>
</evidence>
<organism evidence="1 2">
    <name type="scientific">Terribacillus aidingensis</name>
    <dbReference type="NCBI Taxonomy" id="586416"/>
    <lineage>
        <taxon>Bacteria</taxon>
        <taxon>Bacillati</taxon>
        <taxon>Bacillota</taxon>
        <taxon>Bacilli</taxon>
        <taxon>Bacillales</taxon>
        <taxon>Bacillaceae</taxon>
        <taxon>Terribacillus</taxon>
    </lineage>
</organism>
<protein>
    <submittedName>
        <fullName evidence="1">Uncharacterized protein</fullName>
    </submittedName>
</protein>